<dbReference type="Proteomes" id="UP000468531">
    <property type="component" value="Unassembled WGS sequence"/>
</dbReference>
<name>A0A6P1BXF2_9BRAD</name>
<organism evidence="2 3">
    <name type="scientific">Bradyrhizobium uaiense</name>
    <dbReference type="NCBI Taxonomy" id="2594946"/>
    <lineage>
        <taxon>Bacteria</taxon>
        <taxon>Pseudomonadati</taxon>
        <taxon>Pseudomonadota</taxon>
        <taxon>Alphaproteobacteria</taxon>
        <taxon>Hyphomicrobiales</taxon>
        <taxon>Nitrobacteraceae</taxon>
        <taxon>Bradyrhizobium</taxon>
    </lineage>
</organism>
<dbReference type="EMBL" id="VKHP01000751">
    <property type="protein sequence ID" value="NEV03126.1"/>
    <property type="molecule type" value="Genomic_DNA"/>
</dbReference>
<reference evidence="2 3" key="1">
    <citation type="journal article" date="2020" name="Arch. Microbiol.">
        <title>Bradyrhizobium uaiense sp. nov., a new highly efficient cowpea symbiont.</title>
        <authorList>
            <person name="Cabral Michel D."/>
            <person name="Azarias Guimaraes A."/>
            <person name="Martins da Costa E."/>
            <person name="Soares de Carvalho T."/>
            <person name="Balsanelli E."/>
            <person name="Willems A."/>
            <person name="Maltempi de Souza E."/>
            <person name="de Souza Moreira F.M."/>
        </authorList>
    </citation>
    <scope>NUCLEOTIDE SEQUENCE [LARGE SCALE GENOMIC DNA]</scope>
    <source>
        <strain evidence="2 3">UFLA 03-164</strain>
    </source>
</reference>
<accession>A0A6P1BXF2</accession>
<evidence type="ECO:0000313" key="2">
    <source>
        <dbReference type="EMBL" id="NEV03126.1"/>
    </source>
</evidence>
<protein>
    <submittedName>
        <fullName evidence="2">EF-hand domain-containing protein</fullName>
    </submittedName>
</protein>
<proteinExistence type="predicted"/>
<gene>
    <name evidence="2" type="ORF">FNJ47_47710</name>
</gene>
<evidence type="ECO:0000313" key="3">
    <source>
        <dbReference type="Proteomes" id="UP000468531"/>
    </source>
</evidence>
<keyword evidence="3" id="KW-1185">Reference proteome</keyword>
<dbReference type="AlphaFoldDB" id="A0A6P1BXF2"/>
<sequence length="41" mass="4027">MLFAIGAASSAIDLLSSLMSSKSTTQTGSSSQGSQSTGLFA</sequence>
<comment type="caution">
    <text evidence="2">The sequence shown here is derived from an EMBL/GenBank/DDBJ whole genome shotgun (WGS) entry which is preliminary data.</text>
</comment>
<evidence type="ECO:0000256" key="1">
    <source>
        <dbReference type="SAM" id="MobiDB-lite"/>
    </source>
</evidence>
<feature type="non-terminal residue" evidence="2">
    <location>
        <position position="41"/>
    </location>
</feature>
<feature type="region of interest" description="Disordered" evidence="1">
    <location>
        <begin position="21"/>
        <end position="41"/>
    </location>
</feature>